<dbReference type="SUPFAM" id="SSF53098">
    <property type="entry name" value="Ribonuclease H-like"/>
    <property type="match status" value="1"/>
</dbReference>
<dbReference type="InterPro" id="IPR008042">
    <property type="entry name" value="Retrotrans_Pao"/>
</dbReference>
<dbReference type="InterPro" id="IPR043502">
    <property type="entry name" value="DNA/RNA_pol_sf"/>
</dbReference>
<dbReference type="Proteomes" id="UP001549921">
    <property type="component" value="Unassembled WGS sequence"/>
</dbReference>
<dbReference type="Gene3D" id="3.30.420.10">
    <property type="entry name" value="Ribonuclease H-like superfamily/Ribonuclease H"/>
    <property type="match status" value="1"/>
</dbReference>
<proteinExistence type="predicted"/>
<dbReference type="InterPro" id="IPR036397">
    <property type="entry name" value="RNaseH_sf"/>
</dbReference>
<protein>
    <recommendedName>
        <fullName evidence="1">Integrase catalytic domain-containing protein</fullName>
    </recommendedName>
</protein>
<dbReference type="PROSITE" id="PS50994">
    <property type="entry name" value="INTEGRASE"/>
    <property type="match status" value="1"/>
</dbReference>
<sequence length="980" mass="112185">MFLQVKIKQDDQSAFQFLWREKPSEPVKVYKMTSLIFGANCSPFIAQFVKNKNAQRFESTMPDAVEAIHKQHYMDDYIDSFSDEERAILMVKNISDIHKAGGFKIRNWTSNSEALLNSVPKETLGTVDIRFKVDQQYEGERTLGLIWYPAEDNFGFDVSMKRISEAIIVGKQKPTKRILLKVVMSIFDVFGFLSPFTIQGKIMMQDTWRANIDWDDVIPDGIFCEWQKWLALLQVIKHIRIPRWYQASTEAIMRKQRDAAVTVCRSECYDTATAHTTRCATSDYDSARQSKNSSLKVNSATKPERYRNLELHVFSDASTEGMCAVAYWRWSDSNNIIHVAFVASKCRVAPLNFTTVPRLELQAALLACRLADTILKEHRVNVQKRYFWCDSTTVLHWISNDARNYKTYVANRLGEIDELSRIEEWRYIPTKLNVADCATRRFCDISMFENDWFKGPAFLYSDESSWPKHILNPVVEPDVERVVAVQDLPESELSIPDPNRFSSWLRLIRATVNVLKFINRCRKIEESELTLREHAERLLLKHAQKDSFPLEVAVIKNGKCLEKSSRLLTLSPVIDDHGLLLVGGRINAASGVTSEMKSPIILDGSHHVSRLIVKHYHVKAAHANQETVVNDLKQKYWIIKLRPTVKYVASRCMLCRLKKAKPEAPRMGDLPAARVAHHQRPFTHCGVDLFGPMEVAVGRRREKRYGVLFTCLTVRAIHLEIVPSLTSDSLIMALRRMAARRGWPQHLYSDNGTNLRGADTELKKSIQELDDKMLKDEAVNNGVQWTFIPPVSPHWGGAWERLIRSVKTSLKVVLKERAPREEVLSTLFAEVENIVNGRPLSHVSVEPGSDEALTPNHFLLGSSSNLPTIGVFNSSDLYLRKLWRKAQMLTDMFWKRWVKEVLPDLLPRKKWTQEQEPLKVGDLVLVVDPASPRNVWPKGIIQNVFPGRDGRVRFVEVKTKAGILKRSAVRVARVPVGDEC</sequence>
<dbReference type="SUPFAM" id="SSF56672">
    <property type="entry name" value="DNA/RNA polymerases"/>
    <property type="match status" value="1"/>
</dbReference>
<comment type="caution">
    <text evidence="2">The sequence shown here is derived from an EMBL/GenBank/DDBJ whole genome shotgun (WGS) entry which is preliminary data.</text>
</comment>
<dbReference type="Pfam" id="PF18701">
    <property type="entry name" value="DUF5641"/>
    <property type="match status" value="1"/>
</dbReference>
<dbReference type="EMBL" id="JBEDNZ010000030">
    <property type="protein sequence ID" value="KAL0808758.1"/>
    <property type="molecule type" value="Genomic_DNA"/>
</dbReference>
<name>A0ABD0S3V6_LOXSC</name>
<evidence type="ECO:0000313" key="2">
    <source>
        <dbReference type="EMBL" id="KAL0808758.1"/>
    </source>
</evidence>
<dbReference type="AlphaFoldDB" id="A0ABD0S3V6"/>
<evidence type="ECO:0000259" key="1">
    <source>
        <dbReference type="PROSITE" id="PS50994"/>
    </source>
</evidence>
<dbReference type="GO" id="GO:0042575">
    <property type="term" value="C:DNA polymerase complex"/>
    <property type="evidence" value="ECO:0007669"/>
    <property type="project" value="UniProtKB-ARBA"/>
</dbReference>
<dbReference type="InterPro" id="IPR001584">
    <property type="entry name" value="Integrase_cat-core"/>
</dbReference>
<dbReference type="InterPro" id="IPR012337">
    <property type="entry name" value="RNaseH-like_sf"/>
</dbReference>
<dbReference type="Pfam" id="PF05380">
    <property type="entry name" value="Peptidase_A17"/>
    <property type="match status" value="2"/>
</dbReference>
<dbReference type="InterPro" id="IPR041588">
    <property type="entry name" value="Integrase_H2C2"/>
</dbReference>
<accession>A0ABD0S3V6</accession>
<organism evidence="2 3">
    <name type="scientific">Loxostege sticticalis</name>
    <name type="common">Beet webworm moth</name>
    <dbReference type="NCBI Taxonomy" id="481309"/>
    <lineage>
        <taxon>Eukaryota</taxon>
        <taxon>Metazoa</taxon>
        <taxon>Ecdysozoa</taxon>
        <taxon>Arthropoda</taxon>
        <taxon>Hexapoda</taxon>
        <taxon>Insecta</taxon>
        <taxon>Pterygota</taxon>
        <taxon>Neoptera</taxon>
        <taxon>Endopterygota</taxon>
        <taxon>Lepidoptera</taxon>
        <taxon>Glossata</taxon>
        <taxon>Ditrysia</taxon>
        <taxon>Pyraloidea</taxon>
        <taxon>Crambidae</taxon>
        <taxon>Pyraustinae</taxon>
        <taxon>Loxostege</taxon>
    </lineage>
</organism>
<dbReference type="GO" id="GO:0071897">
    <property type="term" value="P:DNA biosynthetic process"/>
    <property type="evidence" value="ECO:0007669"/>
    <property type="project" value="UniProtKB-ARBA"/>
</dbReference>
<dbReference type="PANTHER" id="PTHR47331">
    <property type="entry name" value="PHD-TYPE DOMAIN-CONTAINING PROTEIN"/>
    <property type="match status" value="1"/>
</dbReference>
<dbReference type="Pfam" id="PF17921">
    <property type="entry name" value="Integrase_H2C2"/>
    <property type="match status" value="1"/>
</dbReference>
<feature type="domain" description="Integrase catalytic" evidence="1">
    <location>
        <begin position="677"/>
        <end position="863"/>
    </location>
</feature>
<gene>
    <name evidence="2" type="ORF">ABMA28_012439</name>
</gene>
<dbReference type="InterPro" id="IPR040676">
    <property type="entry name" value="DUF5641"/>
</dbReference>
<reference evidence="2 3" key="1">
    <citation type="submission" date="2024-06" db="EMBL/GenBank/DDBJ databases">
        <title>A chromosome-level genome assembly of beet webworm, Loxostege sticticalis.</title>
        <authorList>
            <person name="Zhang Y."/>
        </authorList>
    </citation>
    <scope>NUCLEOTIDE SEQUENCE [LARGE SCALE GENOMIC DNA]</scope>
    <source>
        <strain evidence="2">AQ028</strain>
        <tissue evidence="2">Male pupae</tissue>
    </source>
</reference>
<evidence type="ECO:0000313" key="3">
    <source>
        <dbReference type="Proteomes" id="UP001549921"/>
    </source>
</evidence>